<dbReference type="PANTHER" id="PTHR43400:SF12">
    <property type="entry name" value="FUMARATE REDUCTASE"/>
    <property type="match status" value="1"/>
</dbReference>
<gene>
    <name evidence="6" type="ORF">MPDQ_004654</name>
</gene>
<evidence type="ECO:0000256" key="3">
    <source>
        <dbReference type="ARBA" id="ARBA00023002"/>
    </source>
</evidence>
<evidence type="ECO:0000256" key="2">
    <source>
        <dbReference type="ARBA" id="ARBA00022827"/>
    </source>
</evidence>
<reference evidence="6 7" key="1">
    <citation type="submission" date="2019-06" db="EMBL/GenBank/DDBJ databases">
        <title>Wine fermentation using esterase from Monascus purpureus.</title>
        <authorList>
            <person name="Geng C."/>
            <person name="Zhang Y."/>
        </authorList>
    </citation>
    <scope>NUCLEOTIDE SEQUENCE [LARGE SCALE GENOMIC DNA]</scope>
    <source>
        <strain evidence="6">HQ1</strain>
    </source>
</reference>
<keyword evidence="2 4" id="KW-0274">FAD</keyword>
<comment type="catalytic activity">
    <reaction evidence="4">
        <text>succinate + NAD(+) = fumarate + NADH + H(+)</text>
        <dbReference type="Rhea" id="RHEA:18281"/>
        <dbReference type="ChEBI" id="CHEBI:15378"/>
        <dbReference type="ChEBI" id="CHEBI:29806"/>
        <dbReference type="ChEBI" id="CHEBI:30031"/>
        <dbReference type="ChEBI" id="CHEBI:57540"/>
        <dbReference type="ChEBI" id="CHEBI:57945"/>
        <dbReference type="EC" id="1.3.1.6"/>
    </reaction>
</comment>
<dbReference type="Proteomes" id="UP000319663">
    <property type="component" value="Unassembled WGS sequence"/>
</dbReference>
<dbReference type="EMBL" id="VIFY01000030">
    <property type="protein sequence ID" value="TQB74548.1"/>
    <property type="molecule type" value="Genomic_DNA"/>
</dbReference>
<accession>A0A507R103</accession>
<keyword evidence="3 4" id="KW-0560">Oxidoreductase</keyword>
<dbReference type="InterPro" id="IPR027477">
    <property type="entry name" value="Succ_DH/fumarate_Rdtase_cat_sf"/>
</dbReference>
<dbReference type="EC" id="1.3.1.6" evidence="4"/>
<comment type="caution">
    <text evidence="6">The sequence shown here is derived from an EMBL/GenBank/DDBJ whole genome shotgun (WGS) entry which is preliminary data.</text>
</comment>
<dbReference type="Gene3D" id="3.50.50.60">
    <property type="entry name" value="FAD/NAD(P)-binding domain"/>
    <property type="match status" value="1"/>
</dbReference>
<keyword evidence="1 4" id="KW-0285">Flavoprotein</keyword>
<comment type="function">
    <text evidence="4">Irreversibly catalyzes the reduction of fumarate to succinate.</text>
</comment>
<dbReference type="InterPro" id="IPR036188">
    <property type="entry name" value="FAD/NAD-bd_sf"/>
</dbReference>
<keyword evidence="7" id="KW-1185">Reference proteome</keyword>
<evidence type="ECO:0000313" key="6">
    <source>
        <dbReference type="EMBL" id="TQB74548.1"/>
    </source>
</evidence>
<feature type="domain" description="FAD-dependent oxidoreductase 2 FAD-binding" evidence="5">
    <location>
        <begin position="14"/>
        <end position="475"/>
    </location>
</feature>
<dbReference type="InterPro" id="IPR050315">
    <property type="entry name" value="FAD-oxidoreductase_2"/>
</dbReference>
<dbReference type="InterPro" id="IPR010960">
    <property type="entry name" value="Flavocytochrome_c"/>
</dbReference>
<dbReference type="AlphaFoldDB" id="A0A507R103"/>
<dbReference type="GO" id="GO:0010181">
    <property type="term" value="F:FMN binding"/>
    <property type="evidence" value="ECO:0007669"/>
    <property type="project" value="InterPro"/>
</dbReference>
<comment type="similarity">
    <text evidence="4">Belongs to the FAD-dependent oxidoreductase 2 family. FRD/SDH subfamily.</text>
</comment>
<dbReference type="SUPFAM" id="SSF56425">
    <property type="entry name" value="Succinate dehydrogenase/fumarate reductase flavoprotein, catalytic domain"/>
    <property type="match status" value="1"/>
</dbReference>
<dbReference type="STRING" id="5098.A0A507R103"/>
<dbReference type="InterPro" id="IPR003953">
    <property type="entry name" value="FAD-dep_OxRdtase_2_FAD-bd"/>
</dbReference>
<protein>
    <recommendedName>
        <fullName evidence="4">Fumarate reductase</fullName>
        <ecNumber evidence="4">1.3.1.6</ecNumber>
    </recommendedName>
</protein>
<sequence>MTTPSVLLSQTPPVIVVGSGLAGLAAASQLISHNIPVQLLERAPKPGGNSIKASSGINGAPTRFQPVSNDVAFYSDTVKSAGSALASAAAEERARRERLISTLTNSSADAVYWLTDEKGIDLSKVAQLGGHSVPRTHRGGPGQKPPGASIVGSLLELLGKSPYFTLRTGSRVTRVLRESDEVLGVEYERSVGEDGKEKQKESLKGPVVFASGGFAGDAHGMLAQYRPDLAGFPTTNEAREGSQPLLTGVGADLLDMDRVQVHPTGFIDPNDSWALAKILAAEMLRGEGGILLTGEGKRFVNELDTRDKVTDAVLRSAKSLTKDETTATGSATRQWDVTLVLDESTAEATSSHLGFYKWKGLVKKTTIGELGPAALETIRAYADIVSGEKPDPLGRPAFGSWSLGKGGDKEKDITADSVVYIGKVTPVVHFTMGGVAIDEHSQVLDTRGVPIKGLWAAGEITGGLHGNNRLGGSSLLECVVFGRIAGDGAAEFYKKHYRNTGN</sequence>
<evidence type="ECO:0000313" key="7">
    <source>
        <dbReference type="Proteomes" id="UP000319663"/>
    </source>
</evidence>
<dbReference type="SUPFAM" id="SSF51905">
    <property type="entry name" value="FAD/NAD(P)-binding domain"/>
    <property type="match status" value="1"/>
</dbReference>
<evidence type="ECO:0000259" key="5">
    <source>
        <dbReference type="Pfam" id="PF00890"/>
    </source>
</evidence>
<name>A0A507R103_MONPU</name>
<dbReference type="Gene3D" id="3.90.700.10">
    <property type="entry name" value="Succinate dehydrogenase/fumarate reductase flavoprotein, catalytic domain"/>
    <property type="match status" value="1"/>
</dbReference>
<evidence type="ECO:0000256" key="1">
    <source>
        <dbReference type="ARBA" id="ARBA00022630"/>
    </source>
</evidence>
<evidence type="ECO:0000256" key="4">
    <source>
        <dbReference type="RuleBase" id="RU366062"/>
    </source>
</evidence>
<proteinExistence type="inferred from homology"/>
<dbReference type="Pfam" id="PF00890">
    <property type="entry name" value="FAD_binding_2"/>
    <property type="match status" value="1"/>
</dbReference>
<dbReference type="PANTHER" id="PTHR43400">
    <property type="entry name" value="FUMARATE REDUCTASE"/>
    <property type="match status" value="1"/>
</dbReference>
<comment type="cofactor">
    <cofactor evidence="4">
        <name>FAD</name>
        <dbReference type="ChEBI" id="CHEBI:57692"/>
    </cofactor>
    <text evidence="4">Binds 1 FAD per monomer.</text>
</comment>
<organism evidence="6 7">
    <name type="scientific">Monascus purpureus</name>
    <name type="common">Red mold</name>
    <name type="synonym">Monascus anka</name>
    <dbReference type="NCBI Taxonomy" id="5098"/>
    <lineage>
        <taxon>Eukaryota</taxon>
        <taxon>Fungi</taxon>
        <taxon>Dikarya</taxon>
        <taxon>Ascomycota</taxon>
        <taxon>Pezizomycotina</taxon>
        <taxon>Eurotiomycetes</taxon>
        <taxon>Eurotiomycetidae</taxon>
        <taxon>Eurotiales</taxon>
        <taxon>Aspergillaceae</taxon>
        <taxon>Monascus</taxon>
    </lineage>
</organism>
<dbReference type="GO" id="GO:0016156">
    <property type="term" value="F:fumarate reductase (NADH) activity"/>
    <property type="evidence" value="ECO:0007669"/>
    <property type="project" value="UniProtKB-EC"/>
</dbReference>
<dbReference type="NCBIfam" id="TIGR01813">
    <property type="entry name" value="flavo_cyto_c"/>
    <property type="match status" value="1"/>
</dbReference>